<dbReference type="Pfam" id="PF03235">
    <property type="entry name" value="GmrSD_N"/>
    <property type="match status" value="1"/>
</dbReference>
<sequence length="358" mass="42792">MSEVKDTKSFSINDILSWKDNGELILSPKYQRNKVWNLNAKSYLIDTILRGYPIPQIFIRQQIDIATRKTFREVIDGQQRITAILEYFDNQFKIQKSHNKEFANLTYTELPDAEKENFLNYNISFEIVKLKDDSKIYEMFARLNTNNIALNKQELRNAQYWGEFKVFILRKSSDFKNIFIDKKIFKDKDLSRMADVDFMNSLVINLIDGIVTDSNTKTESAYKKYDKEFLNQDLIEEKLNRIFFIIESIFYNQLFNSKIFYRKNYFWTLFVTLNHQLFGNLDVSIPRNPKFDNHNFDTNINSFISKLSLFESEFLNAEYDSENAPHNVLEFEKYHRTRTTSKDERITRVRILSEFLMD</sequence>
<organism evidence="2 3">
    <name type="scientific">Empedobacter falsenii</name>
    <dbReference type="NCBI Taxonomy" id="343874"/>
    <lineage>
        <taxon>Bacteria</taxon>
        <taxon>Pseudomonadati</taxon>
        <taxon>Bacteroidota</taxon>
        <taxon>Flavobacteriia</taxon>
        <taxon>Flavobacteriales</taxon>
        <taxon>Weeksellaceae</taxon>
        <taxon>Empedobacter</taxon>
    </lineage>
</organism>
<evidence type="ECO:0000313" key="2">
    <source>
        <dbReference type="EMBL" id="QLL57944.1"/>
    </source>
</evidence>
<protein>
    <submittedName>
        <fullName evidence="2">DUF262 domain-containing protein</fullName>
    </submittedName>
</protein>
<dbReference type="Proteomes" id="UP000510643">
    <property type="component" value="Chromosome"/>
</dbReference>
<dbReference type="GeneID" id="78401306"/>
<keyword evidence="3" id="KW-1185">Reference proteome</keyword>
<feature type="domain" description="GmrSD restriction endonucleases N-terminal" evidence="1">
    <location>
        <begin position="12"/>
        <end position="160"/>
    </location>
</feature>
<dbReference type="EMBL" id="CP040908">
    <property type="protein sequence ID" value="QLL57944.1"/>
    <property type="molecule type" value="Genomic_DNA"/>
</dbReference>
<proteinExistence type="predicted"/>
<evidence type="ECO:0000313" key="3">
    <source>
        <dbReference type="Proteomes" id="UP000510643"/>
    </source>
</evidence>
<dbReference type="PANTHER" id="PTHR39639:SF1">
    <property type="entry name" value="DUF262 DOMAIN-CONTAINING PROTEIN"/>
    <property type="match status" value="1"/>
</dbReference>
<dbReference type="RefSeq" id="WP_159155288.1">
    <property type="nucleotide sequence ID" value="NZ_CP040908.1"/>
</dbReference>
<dbReference type="KEGG" id="efal:FH779_07570"/>
<accession>A0A7H9DS40</accession>
<name>A0A7H9DS40_9FLAO</name>
<reference evidence="2 3" key="1">
    <citation type="submission" date="2019-06" db="EMBL/GenBank/DDBJ databases">
        <title>Emergence of pandrug resistant Empedobacter falsenii in China.</title>
        <authorList>
            <person name="Dong N."/>
            <person name="Chen S."/>
            <person name="Zhang R."/>
        </authorList>
    </citation>
    <scope>NUCLEOTIDE SEQUENCE [LARGE SCALE GENOMIC DNA]</scope>
    <source>
        <strain evidence="2 3">1681-1</strain>
    </source>
</reference>
<dbReference type="InterPro" id="IPR004919">
    <property type="entry name" value="GmrSD_N"/>
</dbReference>
<dbReference type="PANTHER" id="PTHR39639">
    <property type="entry name" value="CHROMOSOME 16, WHOLE GENOME SHOTGUN SEQUENCE"/>
    <property type="match status" value="1"/>
</dbReference>
<evidence type="ECO:0000259" key="1">
    <source>
        <dbReference type="Pfam" id="PF03235"/>
    </source>
</evidence>
<dbReference type="AlphaFoldDB" id="A0A7H9DS40"/>
<gene>
    <name evidence="2" type="ORF">FH779_07570</name>
</gene>